<dbReference type="InterPro" id="IPR011604">
    <property type="entry name" value="PDDEXK-like_dom_sf"/>
</dbReference>
<dbReference type="PANTHER" id="PTHR11070">
    <property type="entry name" value="UVRD / RECB / PCRA DNA HELICASE FAMILY MEMBER"/>
    <property type="match status" value="1"/>
</dbReference>
<dbReference type="InterPro" id="IPR027417">
    <property type="entry name" value="P-loop_NTPase"/>
</dbReference>
<keyword evidence="5 15" id="KW-0378">Hydrolase</keyword>
<evidence type="ECO:0000256" key="4">
    <source>
        <dbReference type="ARBA" id="ARBA00022763"/>
    </source>
</evidence>
<dbReference type="eggNOG" id="COG2887">
    <property type="taxonomic scope" value="Bacteria"/>
</dbReference>
<dbReference type="SUPFAM" id="SSF52980">
    <property type="entry name" value="Restriction endonuclease-like"/>
    <property type="match status" value="1"/>
</dbReference>
<evidence type="ECO:0000256" key="7">
    <source>
        <dbReference type="ARBA" id="ARBA00022839"/>
    </source>
</evidence>
<dbReference type="EMBL" id="AP012204">
    <property type="protein sequence ID" value="BAK36197.1"/>
    <property type="molecule type" value="Genomic_DNA"/>
</dbReference>
<evidence type="ECO:0000313" key="19">
    <source>
        <dbReference type="EMBL" id="BAK36197.1"/>
    </source>
</evidence>
<evidence type="ECO:0000256" key="14">
    <source>
        <dbReference type="ARBA" id="ARBA00048988"/>
    </source>
</evidence>
<dbReference type="KEGG" id="mph:MLP_31830"/>
<name>F5XLD1_MICPN</name>
<keyword evidence="4" id="KW-0227">DNA damage</keyword>
<dbReference type="InterPro" id="IPR000212">
    <property type="entry name" value="DNA_helicase_UvrD/REP"/>
</dbReference>
<dbReference type="PROSITE" id="PS51217">
    <property type="entry name" value="UVRD_HELICASE_CTER"/>
    <property type="match status" value="1"/>
</dbReference>
<dbReference type="GO" id="GO:0033202">
    <property type="term" value="C:DNA helicase complex"/>
    <property type="evidence" value="ECO:0007669"/>
    <property type="project" value="TreeGrafter"/>
</dbReference>
<dbReference type="SUPFAM" id="SSF52540">
    <property type="entry name" value="P-loop containing nucleoside triphosphate hydrolases"/>
    <property type="match status" value="1"/>
</dbReference>
<reference evidence="19 20" key="1">
    <citation type="submission" date="2011-05" db="EMBL/GenBank/DDBJ databases">
        <title>Whole genome sequence of Microlunatus phosphovorus NM-1.</title>
        <authorList>
            <person name="Hosoyama A."/>
            <person name="Sasaki K."/>
            <person name="Harada T."/>
            <person name="Igarashi R."/>
            <person name="Kawakoshi A."/>
            <person name="Sasagawa M."/>
            <person name="Fukada J."/>
            <person name="Nakamura S."/>
            <person name="Katano Y."/>
            <person name="Hanada S."/>
            <person name="Kamagata Y."/>
            <person name="Nakamura N."/>
            <person name="Yamazaki S."/>
            <person name="Fujita N."/>
        </authorList>
    </citation>
    <scope>NUCLEOTIDE SEQUENCE [LARGE SCALE GENOMIC DNA]</scope>
    <source>
        <strain evidence="20">ATCC 700054 / DSM 10555 / JCM 9379 / NBRC 101784 / NCIMB 13414 / VKM Ac-1990 / NM-1</strain>
    </source>
</reference>
<dbReference type="GO" id="GO:0003677">
    <property type="term" value="F:DNA binding"/>
    <property type="evidence" value="ECO:0007669"/>
    <property type="project" value="UniProtKB-KW"/>
</dbReference>
<dbReference type="RefSeq" id="WP_013864060.1">
    <property type="nucleotide sequence ID" value="NC_015635.1"/>
</dbReference>
<dbReference type="PROSITE" id="PS51198">
    <property type="entry name" value="UVRD_HELICASE_ATP_BIND"/>
    <property type="match status" value="1"/>
</dbReference>
<dbReference type="Pfam" id="PF12705">
    <property type="entry name" value="PDDEXK_1"/>
    <property type="match status" value="1"/>
</dbReference>
<dbReference type="InterPro" id="IPR038726">
    <property type="entry name" value="PDDEXK_AddAB-type"/>
</dbReference>
<dbReference type="STRING" id="1032480.MLP_31830"/>
<evidence type="ECO:0000256" key="6">
    <source>
        <dbReference type="ARBA" id="ARBA00022806"/>
    </source>
</evidence>
<feature type="region of interest" description="Disordered" evidence="16">
    <location>
        <begin position="1034"/>
        <end position="1055"/>
    </location>
</feature>
<evidence type="ECO:0000256" key="15">
    <source>
        <dbReference type="PROSITE-ProRule" id="PRU00560"/>
    </source>
</evidence>
<organism evidence="19 20">
    <name type="scientific">Microlunatus phosphovorus (strain ATCC 700054 / DSM 10555 / JCM 9379 / NBRC 101784 / NCIMB 13414 / VKM Ac-1990 / NM-1)</name>
    <dbReference type="NCBI Taxonomy" id="1032480"/>
    <lineage>
        <taxon>Bacteria</taxon>
        <taxon>Bacillati</taxon>
        <taxon>Actinomycetota</taxon>
        <taxon>Actinomycetes</taxon>
        <taxon>Propionibacteriales</taxon>
        <taxon>Propionibacteriaceae</taxon>
        <taxon>Microlunatus</taxon>
    </lineage>
</organism>
<dbReference type="InterPro" id="IPR014016">
    <property type="entry name" value="UvrD-like_ATP-bd"/>
</dbReference>
<evidence type="ECO:0000259" key="18">
    <source>
        <dbReference type="PROSITE" id="PS51217"/>
    </source>
</evidence>
<dbReference type="InterPro" id="IPR014017">
    <property type="entry name" value="DNA_helicase_UvrD-like_C"/>
</dbReference>
<sequence length="1105" mass="119393">MYTLVRPRREPLAAPVLDPFQRAVVDHPGGPLLVLAGPGTGKTTTLVESVVDRIANRGMTPDRVLVLTFSRKAAADLRTRIAARQGRTVVTPMVLTFHAFCYALVRRFSDTGVWSENGGTDPGPGADPLAHPLRLLTAPEQEFRIRETLAGTRETRRVAWPDSLDRAFGTRAFASEVRSVVAKARQLGMDPEDVVDAGAAADRVEWIAVGEFFEEYLDVLDAEQVIDYAELVHRSRILLSDPEVAAKLRSEIDEVFVDEFQDTDPAQVRLLQVIAGDGRNLVVAGDPDQSVYAFRGAQSRGITEFPHRFRTKEGAPAPVLALGETRRFGPALLAASRGVADRLALPGALPADLRKSFRSPRSATGLPYGRVEAYTYDSPGAEADQIAELLRAAHLREGVPWESMAVLVRAGRAMIPGLSRALTAAGVPVEVAGDEIPLAIDPAVSPLLLALKIAANGRQIDPDEGQLLLTTPLGGLDAMAVRRLGRALRQAERSELAGSALPRPSNQLIAAALQEPELIADLRAEGADRPELRGAAALAELLQRCERCITAGGTAEEALWVLWTGTRWPDRLREQASLGGESGRRANRDLDSICALFDIAHRSEEVAGLRGVTGFLAEVEGQQIPADTLREADLRGGAVRLLTAHRAKGLEWDLVVIAGVQEGSWPDIRRRGSLLEPDRLSPHGLDEIEPTASRIAEERRLFYVAATRARRRLIVTAVAGTEGEGDQPSRFLAELGVRVESVHGRPRRPLTLAALVAELRRTCADPESPPALREEAAARLARVADVVDERGRQLVPAADPVRWWGMRELSDLATLEPVTAPDAPIALSGSQLAGLLGCPRQWFLSRKGQADPARNTAATFGSVIHVLADHGARADVPSSELVGHLEQVWDQLSFDAKWLSTVERAEAEAALDRFVSWQSARPQLTLLGTEVRFRVLIDLGSDQVLLTGSADRVERDSDGRIRIVDFKTSRSAPQAADVAVQDQMGIYQLAVAAGAFDDLAGPGARPGGAELVYLRLGDSGGLPRSFHQAALDDVGWPTERPDDGPDPGDLPAGIDQQPTWVHRRLAVAAHLVRQERFVARVGPGCRWCSFAASCPAVPTGRQVVS</sequence>
<keyword evidence="6 15" id="KW-0347">Helicase</keyword>
<dbReference type="HOGENOM" id="CLU_004900_0_0_11"/>
<evidence type="ECO:0000256" key="3">
    <source>
        <dbReference type="ARBA" id="ARBA00022741"/>
    </source>
</evidence>
<comment type="catalytic activity">
    <reaction evidence="12">
        <text>Couples ATP hydrolysis with the unwinding of duplex DNA by translocating in the 3'-5' direction.</text>
        <dbReference type="EC" id="5.6.2.4"/>
    </reaction>
</comment>
<keyword evidence="7" id="KW-0269">Exonuclease</keyword>
<keyword evidence="20" id="KW-1185">Reference proteome</keyword>
<dbReference type="AlphaFoldDB" id="F5XLD1"/>
<dbReference type="Proteomes" id="UP000007947">
    <property type="component" value="Chromosome"/>
</dbReference>
<gene>
    <name evidence="19" type="ordered locus">MLP_31830</name>
</gene>
<dbReference type="GO" id="GO:0000725">
    <property type="term" value="P:recombinational repair"/>
    <property type="evidence" value="ECO:0007669"/>
    <property type="project" value="TreeGrafter"/>
</dbReference>
<keyword evidence="8 15" id="KW-0067">ATP-binding</keyword>
<keyword evidence="10" id="KW-0234">DNA repair</keyword>
<evidence type="ECO:0000256" key="11">
    <source>
        <dbReference type="ARBA" id="ARBA00023235"/>
    </source>
</evidence>
<dbReference type="Gene3D" id="3.90.320.10">
    <property type="match status" value="1"/>
</dbReference>
<evidence type="ECO:0000256" key="2">
    <source>
        <dbReference type="ARBA" id="ARBA00022722"/>
    </source>
</evidence>
<evidence type="ECO:0000256" key="16">
    <source>
        <dbReference type="SAM" id="MobiDB-lite"/>
    </source>
</evidence>
<dbReference type="Pfam" id="PF13361">
    <property type="entry name" value="UvrD_C"/>
    <property type="match status" value="1"/>
</dbReference>
<dbReference type="Gene3D" id="3.40.50.300">
    <property type="entry name" value="P-loop containing nucleotide triphosphate hydrolases"/>
    <property type="match status" value="2"/>
</dbReference>
<dbReference type="Gene3D" id="1.10.10.160">
    <property type="match status" value="1"/>
</dbReference>
<dbReference type="Gene3D" id="1.10.486.10">
    <property type="entry name" value="PCRA, domain 4"/>
    <property type="match status" value="1"/>
</dbReference>
<evidence type="ECO:0000256" key="9">
    <source>
        <dbReference type="ARBA" id="ARBA00023125"/>
    </source>
</evidence>
<evidence type="ECO:0000313" key="20">
    <source>
        <dbReference type="Proteomes" id="UP000007947"/>
    </source>
</evidence>
<evidence type="ECO:0000256" key="8">
    <source>
        <dbReference type="ARBA" id="ARBA00022840"/>
    </source>
</evidence>
<dbReference type="GO" id="GO:0043138">
    <property type="term" value="F:3'-5' DNA helicase activity"/>
    <property type="evidence" value="ECO:0007669"/>
    <property type="project" value="UniProtKB-EC"/>
</dbReference>
<dbReference type="InterPro" id="IPR013986">
    <property type="entry name" value="DExx_box_DNA_helicase_dom_sf"/>
</dbReference>
<dbReference type="EC" id="5.6.2.4" evidence="13"/>
<dbReference type="GO" id="GO:0016887">
    <property type="term" value="F:ATP hydrolysis activity"/>
    <property type="evidence" value="ECO:0007669"/>
    <property type="project" value="RHEA"/>
</dbReference>
<dbReference type="OrthoDB" id="5240387at2"/>
<keyword evidence="9" id="KW-0238">DNA-binding</keyword>
<keyword evidence="11" id="KW-0413">Isomerase</keyword>
<evidence type="ECO:0000256" key="10">
    <source>
        <dbReference type="ARBA" id="ARBA00023204"/>
    </source>
</evidence>
<dbReference type="Pfam" id="PF00580">
    <property type="entry name" value="UvrD-helicase"/>
    <property type="match status" value="1"/>
</dbReference>
<evidence type="ECO:0000256" key="13">
    <source>
        <dbReference type="ARBA" id="ARBA00034808"/>
    </source>
</evidence>
<dbReference type="PANTHER" id="PTHR11070:SF59">
    <property type="entry name" value="DNA 3'-5' HELICASE"/>
    <property type="match status" value="1"/>
</dbReference>
<dbReference type="GO" id="GO:0005829">
    <property type="term" value="C:cytosol"/>
    <property type="evidence" value="ECO:0007669"/>
    <property type="project" value="TreeGrafter"/>
</dbReference>
<evidence type="ECO:0000259" key="17">
    <source>
        <dbReference type="PROSITE" id="PS51198"/>
    </source>
</evidence>
<comment type="similarity">
    <text evidence="1">Belongs to the helicase family. UvrD subfamily.</text>
</comment>
<accession>F5XLD1</accession>
<dbReference type="CDD" id="cd17932">
    <property type="entry name" value="DEXQc_UvrD"/>
    <property type="match status" value="1"/>
</dbReference>
<proteinExistence type="inferred from homology"/>
<dbReference type="GO" id="GO:0004527">
    <property type="term" value="F:exonuclease activity"/>
    <property type="evidence" value="ECO:0007669"/>
    <property type="project" value="UniProtKB-KW"/>
</dbReference>
<dbReference type="InterPro" id="IPR011335">
    <property type="entry name" value="Restrct_endonuc-II-like"/>
</dbReference>
<keyword evidence="2" id="KW-0540">Nuclease</keyword>
<dbReference type="GO" id="GO:0005524">
    <property type="term" value="F:ATP binding"/>
    <property type="evidence" value="ECO:0007669"/>
    <property type="project" value="UniProtKB-UniRule"/>
</dbReference>
<feature type="binding site" evidence="15">
    <location>
        <begin position="36"/>
        <end position="43"/>
    </location>
    <ligand>
        <name>ATP</name>
        <dbReference type="ChEBI" id="CHEBI:30616"/>
    </ligand>
</feature>
<evidence type="ECO:0000256" key="5">
    <source>
        <dbReference type="ARBA" id="ARBA00022801"/>
    </source>
</evidence>
<evidence type="ECO:0000256" key="1">
    <source>
        <dbReference type="ARBA" id="ARBA00009922"/>
    </source>
</evidence>
<feature type="domain" description="UvrD-like helicase C-terminal" evidence="18">
    <location>
        <begin position="340"/>
        <end position="649"/>
    </location>
</feature>
<protein>
    <recommendedName>
        <fullName evidence="13">DNA 3'-5' helicase</fullName>
        <ecNumber evidence="13">5.6.2.4</ecNumber>
    </recommendedName>
</protein>
<feature type="domain" description="UvrD-like helicase ATP-binding" evidence="17">
    <location>
        <begin position="15"/>
        <end position="329"/>
    </location>
</feature>
<dbReference type="eggNOG" id="COG0210">
    <property type="taxonomic scope" value="Bacteria"/>
</dbReference>
<keyword evidence="3 15" id="KW-0547">Nucleotide-binding</keyword>
<comment type="catalytic activity">
    <reaction evidence="14">
        <text>ATP + H2O = ADP + phosphate + H(+)</text>
        <dbReference type="Rhea" id="RHEA:13065"/>
        <dbReference type="ChEBI" id="CHEBI:15377"/>
        <dbReference type="ChEBI" id="CHEBI:15378"/>
        <dbReference type="ChEBI" id="CHEBI:30616"/>
        <dbReference type="ChEBI" id="CHEBI:43474"/>
        <dbReference type="ChEBI" id="CHEBI:456216"/>
        <dbReference type="EC" id="5.6.2.4"/>
    </reaction>
</comment>
<evidence type="ECO:0000256" key="12">
    <source>
        <dbReference type="ARBA" id="ARBA00034617"/>
    </source>
</evidence>